<dbReference type="InterPro" id="IPR036397">
    <property type="entry name" value="RNaseH_sf"/>
</dbReference>
<dbReference type="GO" id="GO:0003676">
    <property type="term" value="F:nucleic acid binding"/>
    <property type="evidence" value="ECO:0007669"/>
    <property type="project" value="InterPro"/>
</dbReference>
<keyword evidence="2" id="KW-0378">Hydrolase</keyword>
<dbReference type="SMART" id="SM00474">
    <property type="entry name" value="35EXOc"/>
    <property type="match status" value="1"/>
</dbReference>
<dbReference type="Pfam" id="PF01612">
    <property type="entry name" value="DNA_pol_A_exo1"/>
    <property type="match status" value="1"/>
</dbReference>
<gene>
    <name evidence="2" type="primary">rnd</name>
    <name evidence="2" type="ORF">NCTC13294_00861</name>
</gene>
<feature type="domain" description="HRDC" evidence="1">
    <location>
        <begin position="194"/>
        <end position="277"/>
    </location>
</feature>
<dbReference type="PANTHER" id="PTHR47649:SF1">
    <property type="entry name" value="RIBONUCLEASE D"/>
    <property type="match status" value="1"/>
</dbReference>
<evidence type="ECO:0000313" key="2">
    <source>
        <dbReference type="EMBL" id="SUX20896.1"/>
    </source>
</evidence>
<accession>A0A381E436</accession>
<evidence type="ECO:0000313" key="3">
    <source>
        <dbReference type="Proteomes" id="UP000254572"/>
    </source>
</evidence>
<dbReference type="Pfam" id="PF00570">
    <property type="entry name" value="HRDC"/>
    <property type="match status" value="1"/>
</dbReference>
<reference evidence="2 3" key="1">
    <citation type="submission" date="2018-06" db="EMBL/GenBank/DDBJ databases">
        <authorList>
            <consortium name="Pathogen Informatics"/>
            <person name="Doyle S."/>
        </authorList>
    </citation>
    <scope>NUCLEOTIDE SEQUENCE [LARGE SCALE GENOMIC DNA]</scope>
    <source>
        <strain evidence="2 3">NCTC13294</strain>
    </source>
</reference>
<dbReference type="GO" id="GO:0006139">
    <property type="term" value="P:nucleobase-containing compound metabolic process"/>
    <property type="evidence" value="ECO:0007669"/>
    <property type="project" value="InterPro"/>
</dbReference>
<dbReference type="EC" id="3.1.13.5" evidence="2"/>
<dbReference type="Gene3D" id="3.30.420.10">
    <property type="entry name" value="Ribonuclease H-like superfamily/Ribonuclease H"/>
    <property type="match status" value="1"/>
</dbReference>
<protein>
    <submittedName>
        <fullName evidence="2">Ribonuclease D</fullName>
        <ecNumber evidence="2">3.1.13.5</ecNumber>
    </submittedName>
</protein>
<dbReference type="SUPFAM" id="SSF47819">
    <property type="entry name" value="HRDC-like"/>
    <property type="match status" value="2"/>
</dbReference>
<dbReference type="InterPro" id="IPR002562">
    <property type="entry name" value="3'-5'_exonuclease_dom"/>
</dbReference>
<dbReference type="Proteomes" id="UP000254572">
    <property type="component" value="Unassembled WGS sequence"/>
</dbReference>
<dbReference type="InterPro" id="IPR012337">
    <property type="entry name" value="RNaseH-like_sf"/>
</dbReference>
<dbReference type="Gene3D" id="1.10.150.80">
    <property type="entry name" value="HRDC domain"/>
    <property type="match status" value="1"/>
</dbReference>
<dbReference type="GO" id="GO:0000166">
    <property type="term" value="F:nucleotide binding"/>
    <property type="evidence" value="ECO:0007669"/>
    <property type="project" value="InterPro"/>
</dbReference>
<dbReference type="CDD" id="cd06142">
    <property type="entry name" value="RNaseD_exo"/>
    <property type="match status" value="1"/>
</dbReference>
<dbReference type="OrthoDB" id="9800549at2"/>
<dbReference type="RefSeq" id="WP_115611136.1">
    <property type="nucleotide sequence ID" value="NZ_JBHLZC010000001.1"/>
</dbReference>
<dbReference type="InterPro" id="IPR051086">
    <property type="entry name" value="RNase_D-like"/>
</dbReference>
<dbReference type="AlphaFoldDB" id="A0A381E436"/>
<dbReference type="GO" id="GO:0033890">
    <property type="term" value="F:ribonuclease D activity"/>
    <property type="evidence" value="ECO:0007669"/>
    <property type="project" value="UniProtKB-EC"/>
</dbReference>
<proteinExistence type="predicted"/>
<dbReference type="GO" id="GO:0008408">
    <property type="term" value="F:3'-5' exonuclease activity"/>
    <property type="evidence" value="ECO:0007669"/>
    <property type="project" value="InterPro"/>
</dbReference>
<sequence length="343" mass="38951">MEDFDPHHILCYDSEFVREHSYIPKLALVQTCQPGSSAHLYDPLDGADAVPWHNILHHSAPVVLHAGAQDLELMQLCGGALPRTVRDTQIGFALCSPYLAVSYAQLVEHFLGISPDKSQTRSDWLARPLNAEQRAYAAADVELLARLYPYLVAELRRLNRLGWWAEENAALLARQTRPREPWHWYRLQGAPQLRASDRRVAQILTEARERLAAAQDLPRRTIMSDRQLIAIAQKQPPTLEALAEYLSADHPLWQELPYLSERFAADTPPPAQPSSPRLSHTRRQQYEKLCRYVADTAIDLGIHPDLLATARTLKHFCANPSADSPLLYGWRAAYLREELQKLL</sequence>
<dbReference type="PANTHER" id="PTHR47649">
    <property type="entry name" value="RIBONUCLEASE D"/>
    <property type="match status" value="1"/>
</dbReference>
<dbReference type="SUPFAM" id="SSF53098">
    <property type="entry name" value="Ribonuclease H-like"/>
    <property type="match status" value="1"/>
</dbReference>
<organism evidence="2 3">
    <name type="scientific">Cardiobacterium valvarum</name>
    <dbReference type="NCBI Taxonomy" id="194702"/>
    <lineage>
        <taxon>Bacteria</taxon>
        <taxon>Pseudomonadati</taxon>
        <taxon>Pseudomonadota</taxon>
        <taxon>Gammaproteobacteria</taxon>
        <taxon>Cardiobacteriales</taxon>
        <taxon>Cardiobacteriaceae</taxon>
        <taxon>Cardiobacterium</taxon>
    </lineage>
</organism>
<keyword evidence="3" id="KW-1185">Reference proteome</keyword>
<name>A0A381E436_9GAMM</name>
<dbReference type="InterPro" id="IPR044876">
    <property type="entry name" value="HRDC_dom_sf"/>
</dbReference>
<evidence type="ECO:0000259" key="1">
    <source>
        <dbReference type="PROSITE" id="PS50967"/>
    </source>
</evidence>
<dbReference type="InterPro" id="IPR002121">
    <property type="entry name" value="HRDC_dom"/>
</dbReference>
<dbReference type="InterPro" id="IPR010997">
    <property type="entry name" value="HRDC-like_sf"/>
</dbReference>
<dbReference type="EMBL" id="UFUW01000001">
    <property type="protein sequence ID" value="SUX20896.1"/>
    <property type="molecule type" value="Genomic_DNA"/>
</dbReference>
<dbReference type="PROSITE" id="PS50967">
    <property type="entry name" value="HRDC"/>
    <property type="match status" value="1"/>
</dbReference>